<feature type="domain" description="Helicase ATP-binding" evidence="1">
    <location>
        <begin position="364"/>
        <end position="517"/>
    </location>
</feature>
<dbReference type="CDD" id="cd18785">
    <property type="entry name" value="SF2_C"/>
    <property type="match status" value="1"/>
</dbReference>
<dbReference type="InterPro" id="IPR054347">
    <property type="entry name" value="TOTE_primase"/>
</dbReference>
<name>A0A1E5TA61_9FLAO</name>
<keyword evidence="2" id="KW-0255">Endonuclease</keyword>
<dbReference type="Proteomes" id="UP000095713">
    <property type="component" value="Unassembled WGS sequence"/>
</dbReference>
<dbReference type="GO" id="GO:0000403">
    <property type="term" value="F:Y-form DNA binding"/>
    <property type="evidence" value="ECO:0007669"/>
    <property type="project" value="TreeGrafter"/>
</dbReference>
<dbReference type="InterPro" id="IPR014001">
    <property type="entry name" value="Helicase_ATP-bd"/>
</dbReference>
<dbReference type="Pfam" id="PF04851">
    <property type="entry name" value="ResIII"/>
    <property type="match status" value="1"/>
</dbReference>
<dbReference type="OrthoDB" id="9759819at2"/>
<evidence type="ECO:0000313" key="2">
    <source>
        <dbReference type="EMBL" id="OEK08259.1"/>
    </source>
</evidence>
<dbReference type="InterPro" id="IPR006935">
    <property type="entry name" value="Helicase/UvrB_N"/>
</dbReference>
<comment type="caution">
    <text evidence="2">The sequence shown here is derived from an EMBL/GenBank/DDBJ whole genome shotgun (WGS) entry which is preliminary data.</text>
</comment>
<dbReference type="SMART" id="SM00487">
    <property type="entry name" value="DEXDc"/>
    <property type="match status" value="1"/>
</dbReference>
<dbReference type="GO" id="GO:0036121">
    <property type="term" value="F:double-stranded DNA helicase activity"/>
    <property type="evidence" value="ECO:0007669"/>
    <property type="project" value="TreeGrafter"/>
</dbReference>
<keyword evidence="2" id="KW-0540">Nuclease</keyword>
<dbReference type="STRING" id="1849968.A8C32_02020"/>
<reference evidence="2 3" key="1">
    <citation type="submission" date="2016-05" db="EMBL/GenBank/DDBJ databases">
        <title>Draft Genome Sequence of Algibacter sp. Strain SK-16 Isolated from the Surface Water of Aburatsubo Inlet.</title>
        <authorList>
            <person name="Wong S.-K."/>
            <person name="Yoshizawa S."/>
            <person name="Nakajima Y."/>
            <person name="Ogura Y."/>
            <person name="Tetsuya H."/>
            <person name="Hamasaki K."/>
        </authorList>
    </citation>
    <scope>NUCLEOTIDE SEQUENCE [LARGE SCALE GENOMIC DNA]</scope>
    <source>
        <strain evidence="2 3">SK-16</strain>
    </source>
</reference>
<dbReference type="GO" id="GO:0016787">
    <property type="term" value="F:hydrolase activity"/>
    <property type="evidence" value="ECO:0007669"/>
    <property type="project" value="InterPro"/>
</dbReference>
<evidence type="ECO:0000259" key="1">
    <source>
        <dbReference type="PROSITE" id="PS51192"/>
    </source>
</evidence>
<dbReference type="InterPro" id="IPR001650">
    <property type="entry name" value="Helicase_C-like"/>
</dbReference>
<dbReference type="InterPro" id="IPR027417">
    <property type="entry name" value="P-loop_NTPase"/>
</dbReference>
<dbReference type="PANTHER" id="PTHR47396:SF1">
    <property type="entry name" value="ATP-DEPENDENT HELICASE IRC3-RELATED"/>
    <property type="match status" value="1"/>
</dbReference>
<dbReference type="CDD" id="cd17926">
    <property type="entry name" value="DEXHc_RE"/>
    <property type="match status" value="1"/>
</dbReference>
<dbReference type="Pfam" id="PF22548">
    <property type="entry name" value="AEP-TOTE"/>
    <property type="match status" value="1"/>
</dbReference>
<dbReference type="InterPro" id="IPR050742">
    <property type="entry name" value="Helicase_Restrict-Modif_Enz"/>
</dbReference>
<dbReference type="AlphaFoldDB" id="A0A1E5TA61"/>
<dbReference type="SUPFAM" id="SSF52540">
    <property type="entry name" value="P-loop containing nucleoside triphosphate hydrolases"/>
    <property type="match status" value="2"/>
</dbReference>
<keyword evidence="3" id="KW-1185">Reference proteome</keyword>
<dbReference type="PROSITE" id="PS51192">
    <property type="entry name" value="HELICASE_ATP_BIND_1"/>
    <property type="match status" value="1"/>
</dbReference>
<dbReference type="Gene3D" id="3.40.50.300">
    <property type="entry name" value="P-loop containing nucleotide triphosphate hydrolases"/>
    <property type="match status" value="2"/>
</dbReference>
<accession>A0A1E5TA61</accession>
<gene>
    <name evidence="2" type="ORF">A8C32_02020</name>
</gene>
<organism evidence="2 3">
    <name type="scientific">Flavivirga aquatica</name>
    <dbReference type="NCBI Taxonomy" id="1849968"/>
    <lineage>
        <taxon>Bacteria</taxon>
        <taxon>Pseudomonadati</taxon>
        <taxon>Bacteroidota</taxon>
        <taxon>Flavobacteriia</taxon>
        <taxon>Flavobacteriales</taxon>
        <taxon>Flavobacteriaceae</taxon>
        <taxon>Flavivirga</taxon>
    </lineage>
</organism>
<dbReference type="PANTHER" id="PTHR47396">
    <property type="entry name" value="TYPE I RESTRICTION ENZYME ECOKI R PROTEIN"/>
    <property type="match status" value="1"/>
</dbReference>
<dbReference type="Pfam" id="PF00271">
    <property type="entry name" value="Helicase_C"/>
    <property type="match status" value="1"/>
</dbReference>
<sequence length="994" mass="115818">MNREINLIRNLFNCREDVFAMHWQKGNKSGYMPAYHYDPYRYRLHKMNGGTFKTFNEKAYLTLTDQQITKHLNGEQLIGIYPLLKDNTSWFIVADFDKQNWKEESQTFIDICLDKGISAYLERSKSGNGAHVWIFFDQAYPAIKSRKIFISILEEGNIFSVFDKSSSFDRLFPNQNFLSGKGLGNLIALPFYKPTLEQGNSCFVDNNLKPHENQWDFLSSIQKVTTTHLDKIFESLAIDNLASSVTEKLNSNKLHITLNSSVIINRSGITPELINFLKEELNFANPEYFIKKKTSKSTWDTKRYFRFIEETENEIIIPRGFVGRLIQYCKQGKIDFEFLDKRVKFPLTKFSTNIILRPHQNIAIEATVKKDFGVITAPSGSGKTVIGLKIIAKKQQPALIIVHRKQLLEQWIERIQAFFGIPKNEIGKIGQGKAKVGKTITVAMIQSLGKQLEKQEIEGLAKRFGIIIIDECHHVPAETFRKTISRLSTYYQYGLTATPFRKGSDGKQIFIHLGRIIADIKPEEIENYKRSRINIRETSLDIPFNSKTDTFETLSKVLVHDSTRNKLILSDVRNELNRRKKVVIITERKEHIDTLYQLLKQSFETITLSGEDSESNRKAKWKVLNEGNYQALITTGQFFGEGTDLPNASCVFLVYPFSFKGKLVQYIGRVQRSEITPVIYDYRDQKIDYLNKLFLKRNTYYRHFDRQASLFEESENIEEISKNVISVKETIKTPIDRLDFRYGAIAFKYKTSKIPIELEFEIENDEIRPEFDVLKPYFSKFLKSKNVEANIFAEILNGKVISQIADSKDLEMINREIIEGVKFRFTEKSILHKKHSIETDKNLLDLECLQERNGSFLYKSEEELLNSVLQNEEVKHFRQLRYLATKHDSTVLKLRFVLSPFSFVFLLTGKDQYHIILETLDTEEATYIWHIDKNKNVLSKKLRAIDHDLNMIRNNGRQSFLESKPKNFSRLIHDYSDRRKGFILWKDLLEERLT</sequence>
<dbReference type="RefSeq" id="WP_069829769.1">
    <property type="nucleotide sequence ID" value="NZ_MDJD01000034.1"/>
</dbReference>
<dbReference type="GO" id="GO:0005524">
    <property type="term" value="F:ATP binding"/>
    <property type="evidence" value="ECO:0007669"/>
    <property type="project" value="InterPro"/>
</dbReference>
<keyword evidence="2" id="KW-0378">Hydrolase</keyword>
<evidence type="ECO:0000313" key="3">
    <source>
        <dbReference type="Proteomes" id="UP000095713"/>
    </source>
</evidence>
<proteinExistence type="predicted"/>
<dbReference type="GO" id="GO:0061749">
    <property type="term" value="F:forked DNA-dependent helicase activity"/>
    <property type="evidence" value="ECO:0007669"/>
    <property type="project" value="TreeGrafter"/>
</dbReference>
<dbReference type="EMBL" id="MDJD01000034">
    <property type="protein sequence ID" value="OEK08259.1"/>
    <property type="molecule type" value="Genomic_DNA"/>
</dbReference>
<protein>
    <submittedName>
        <fullName evidence="2">Restriction endonuclease subunit R</fullName>
    </submittedName>
</protein>
<dbReference type="GO" id="GO:0004519">
    <property type="term" value="F:endonuclease activity"/>
    <property type="evidence" value="ECO:0007669"/>
    <property type="project" value="UniProtKB-KW"/>
</dbReference>